<accession>A0A212J523</accession>
<feature type="transmembrane region" description="Helical" evidence="5">
    <location>
        <begin position="285"/>
        <end position="304"/>
    </location>
</feature>
<comment type="subcellular location">
    <subcellularLocation>
        <location evidence="5">Cell membrane</location>
        <topology evidence="5">Multi-pass membrane protein</topology>
    </subcellularLocation>
    <subcellularLocation>
        <location evidence="1">Endomembrane system</location>
        <topology evidence="1">Multi-pass membrane protein</topology>
    </subcellularLocation>
    <subcellularLocation>
        <location evidence="6">Membrane</location>
        <topology evidence="6">Multi-pass membrane protein</topology>
    </subcellularLocation>
</comment>
<evidence type="ECO:0000313" key="8">
    <source>
        <dbReference type="EMBL" id="SBV94561.1"/>
    </source>
</evidence>
<name>A0A212J523_9BACT</name>
<keyword evidence="5" id="KW-0813">Transport</keyword>
<feature type="transmembrane region" description="Helical" evidence="5">
    <location>
        <begin position="140"/>
        <end position="159"/>
    </location>
</feature>
<feature type="transmembrane region" description="Helical" evidence="5">
    <location>
        <begin position="341"/>
        <end position="361"/>
    </location>
</feature>
<keyword evidence="5" id="KW-0520">NAD</keyword>
<reference evidence="8" key="1">
    <citation type="submission" date="2016-04" db="EMBL/GenBank/DDBJ databases">
        <authorList>
            <person name="Evans L.H."/>
            <person name="Alamgir A."/>
            <person name="Owens N."/>
            <person name="Weber N.D."/>
            <person name="Virtaneva K."/>
            <person name="Barbian K."/>
            <person name="Babar A."/>
            <person name="Rosenke K."/>
        </authorList>
    </citation>
    <scope>NUCLEOTIDE SEQUENCE</scope>
    <source>
        <strain evidence="8">92-2</strain>
    </source>
</reference>
<feature type="transmembrane region" description="Helical" evidence="5">
    <location>
        <begin position="48"/>
        <end position="71"/>
    </location>
</feature>
<dbReference type="GO" id="GO:0048038">
    <property type="term" value="F:quinone binding"/>
    <property type="evidence" value="ECO:0007669"/>
    <property type="project" value="UniProtKB-KW"/>
</dbReference>
<dbReference type="GO" id="GO:0012505">
    <property type="term" value="C:endomembrane system"/>
    <property type="evidence" value="ECO:0007669"/>
    <property type="project" value="UniProtKB-SubCell"/>
</dbReference>
<feature type="transmembrane region" description="Helical" evidence="5">
    <location>
        <begin position="83"/>
        <end position="103"/>
    </location>
</feature>
<dbReference type="InterPro" id="IPR001750">
    <property type="entry name" value="ND/Mrp_TM"/>
</dbReference>
<dbReference type="HAMAP" id="MF_00445">
    <property type="entry name" value="NDH1_NuoN_1"/>
    <property type="match status" value="1"/>
</dbReference>
<comment type="catalytic activity">
    <reaction evidence="5">
        <text>a quinone + NADH + 5 H(+)(in) = a quinol + NAD(+) + 4 H(+)(out)</text>
        <dbReference type="Rhea" id="RHEA:57888"/>
        <dbReference type="ChEBI" id="CHEBI:15378"/>
        <dbReference type="ChEBI" id="CHEBI:24646"/>
        <dbReference type="ChEBI" id="CHEBI:57540"/>
        <dbReference type="ChEBI" id="CHEBI:57945"/>
        <dbReference type="ChEBI" id="CHEBI:132124"/>
    </reaction>
</comment>
<feature type="transmembrane region" description="Helical" evidence="5">
    <location>
        <begin position="424"/>
        <end position="445"/>
    </location>
</feature>
<dbReference type="GO" id="GO:0042773">
    <property type="term" value="P:ATP synthesis coupled electron transport"/>
    <property type="evidence" value="ECO:0007669"/>
    <property type="project" value="InterPro"/>
</dbReference>
<feature type="transmembrane region" description="Helical" evidence="5">
    <location>
        <begin position="311"/>
        <end position="329"/>
    </location>
</feature>
<sequence>MTAISVAPLSALPLLKELPALLPELTLLVTAIGLLCADMFFPRARAFLQWLTVVGAITAFTAIVAVSAGGGSVSFDGMFRADGFGALFKAICVVALAFTALMSESFFSHAQMRQGEYYCLAVCSTLGMCVMASAGDLIVLYLGLELMALPIYAMAALRTGDPRSSESAIKYFLMGSFASALLLFGMSLLYGLTGHTELAQIAAALPVAATGQTLPALVVALALMLAGMGFKVAAAPFHVWVPDVYEGAPTTVTAFMSVAAKTASFAVLARVLVMALPQLGAQWSGALALMAALTMLLGNIAAVMQTSLKRMLAYSAIAHAGYALLGLAACTADGLRATAAYLTIYLCMNMGAFAIMGYLAVYGKKQGNNPLADAGEDLDDYSGLAARHPALAAAMLVFLFSLTGIPPTAGFMGKFMLFKEAFSAGYTVTVLVAVISSTISAWYYLGVARRMYMQEAPANHPAPIQAALGGAGVRAVLLCCLTGVVLWGVFPQTLLSWVHVFF</sequence>
<dbReference type="GO" id="GO:0008137">
    <property type="term" value="F:NADH dehydrogenase (ubiquinone) activity"/>
    <property type="evidence" value="ECO:0007669"/>
    <property type="project" value="InterPro"/>
</dbReference>
<dbReference type="PANTHER" id="PTHR22773">
    <property type="entry name" value="NADH DEHYDROGENASE"/>
    <property type="match status" value="1"/>
</dbReference>
<dbReference type="InterPro" id="IPR010096">
    <property type="entry name" value="NADH-Q_OxRdtase_suN/2"/>
</dbReference>
<comment type="similarity">
    <text evidence="5">Belongs to the complex I subunit 2 family.</text>
</comment>
<dbReference type="RefSeq" id="WP_192111330.1">
    <property type="nucleotide sequence ID" value="NZ_LT598928.1"/>
</dbReference>
<feature type="transmembrane region" description="Helical" evidence="5">
    <location>
        <begin position="466"/>
        <end position="490"/>
    </location>
</feature>
<dbReference type="GO" id="GO:0050136">
    <property type="term" value="F:NADH dehydrogenase (quinone) (non-electrogenic) activity"/>
    <property type="evidence" value="ECO:0007669"/>
    <property type="project" value="UniProtKB-UniRule"/>
</dbReference>
<dbReference type="Pfam" id="PF00361">
    <property type="entry name" value="Proton_antipo_M"/>
    <property type="match status" value="1"/>
</dbReference>
<proteinExistence type="inferred from homology"/>
<evidence type="ECO:0000256" key="2">
    <source>
        <dbReference type="ARBA" id="ARBA00022692"/>
    </source>
</evidence>
<keyword evidence="5" id="KW-1003">Cell membrane</keyword>
<protein>
    <recommendedName>
        <fullName evidence="5">NADH-quinone oxidoreductase subunit N</fullName>
        <ecNumber evidence="5">7.1.1.-</ecNumber>
    </recommendedName>
    <alternativeName>
        <fullName evidence="5">NADH dehydrogenase I subunit N</fullName>
    </alternativeName>
    <alternativeName>
        <fullName evidence="5">NDH-1 subunit N</fullName>
    </alternativeName>
</protein>
<feature type="transmembrane region" description="Helical" evidence="5">
    <location>
        <begin position="213"/>
        <end position="240"/>
    </location>
</feature>
<evidence type="ECO:0000256" key="6">
    <source>
        <dbReference type="RuleBase" id="RU000320"/>
    </source>
</evidence>
<comment type="function">
    <text evidence="5">NDH-1 shuttles electrons from NADH, via FMN and iron-sulfur (Fe-S) centers, to quinones in the respiratory chain. The immediate electron acceptor for the enzyme in this species is believed to be ubiquinone. Couples the redox reaction to proton translocation (for every two electrons transferred, four hydrogen ions are translocated across the cytoplasmic membrane), and thus conserves the redox energy in a proton gradient.</text>
</comment>
<gene>
    <name evidence="5 8" type="primary">nuoN</name>
    <name evidence="8" type="ORF">KM92DES2_10545</name>
</gene>
<keyword evidence="4 5" id="KW-0472">Membrane</keyword>
<keyword evidence="5" id="KW-1278">Translocase</keyword>
<comment type="subunit">
    <text evidence="5">NDH-1 is composed of 14 different subunits. Subunits NuoA, H, J, K, L, M, N constitute the membrane sector of the complex.</text>
</comment>
<keyword evidence="3 5" id="KW-1133">Transmembrane helix</keyword>
<dbReference type="NCBIfam" id="TIGR01770">
    <property type="entry name" value="NDH_I_N"/>
    <property type="match status" value="1"/>
</dbReference>
<keyword evidence="8" id="KW-0560">Oxidoreductase</keyword>
<evidence type="ECO:0000256" key="1">
    <source>
        <dbReference type="ARBA" id="ARBA00004127"/>
    </source>
</evidence>
<feature type="transmembrane region" description="Helical" evidence="5">
    <location>
        <begin position="171"/>
        <end position="193"/>
    </location>
</feature>
<dbReference type="EMBL" id="FLUP01000001">
    <property type="protein sequence ID" value="SBV94561.1"/>
    <property type="molecule type" value="Genomic_DNA"/>
</dbReference>
<dbReference type="AlphaFoldDB" id="A0A212J523"/>
<keyword evidence="5" id="KW-0874">Quinone</keyword>
<keyword evidence="5" id="KW-0830">Ubiquinone</keyword>
<organism evidence="8">
    <name type="scientific">uncultured Desulfovibrio sp</name>
    <dbReference type="NCBI Taxonomy" id="167968"/>
    <lineage>
        <taxon>Bacteria</taxon>
        <taxon>Pseudomonadati</taxon>
        <taxon>Thermodesulfobacteriota</taxon>
        <taxon>Desulfovibrionia</taxon>
        <taxon>Desulfovibrionales</taxon>
        <taxon>Desulfovibrionaceae</taxon>
        <taxon>Desulfovibrio</taxon>
        <taxon>environmental samples</taxon>
    </lineage>
</organism>
<evidence type="ECO:0000256" key="5">
    <source>
        <dbReference type="HAMAP-Rule" id="MF_00445"/>
    </source>
</evidence>
<feature type="transmembrane region" description="Helical" evidence="5">
    <location>
        <begin position="390"/>
        <end position="412"/>
    </location>
</feature>
<evidence type="ECO:0000256" key="4">
    <source>
        <dbReference type="ARBA" id="ARBA00023136"/>
    </source>
</evidence>
<feature type="transmembrane region" description="Helical" evidence="5">
    <location>
        <begin position="20"/>
        <end position="41"/>
    </location>
</feature>
<keyword evidence="2 5" id="KW-0812">Transmembrane</keyword>
<dbReference type="GO" id="GO:0005886">
    <property type="term" value="C:plasma membrane"/>
    <property type="evidence" value="ECO:0007669"/>
    <property type="project" value="UniProtKB-SubCell"/>
</dbReference>
<feature type="domain" description="NADH:quinone oxidoreductase/Mrp antiporter transmembrane" evidence="7">
    <location>
        <begin position="134"/>
        <end position="440"/>
    </location>
</feature>
<evidence type="ECO:0000256" key="3">
    <source>
        <dbReference type="ARBA" id="ARBA00022989"/>
    </source>
</evidence>
<dbReference type="EC" id="7.1.1.-" evidence="5"/>
<evidence type="ECO:0000259" key="7">
    <source>
        <dbReference type="Pfam" id="PF00361"/>
    </source>
</evidence>